<dbReference type="SMART" id="SM00695">
    <property type="entry name" value="DUSP"/>
    <property type="match status" value="1"/>
</dbReference>
<protein>
    <submittedName>
        <fullName evidence="8">Aste57867_11817 protein</fullName>
    </submittedName>
</protein>
<reference evidence="8 9" key="1">
    <citation type="submission" date="2019-03" db="EMBL/GenBank/DDBJ databases">
        <authorList>
            <person name="Gaulin E."/>
            <person name="Dumas B."/>
        </authorList>
    </citation>
    <scope>NUCLEOTIDE SEQUENCE [LARGE SCALE GENOMIC DNA]</scope>
    <source>
        <strain evidence="8">CBS 568.67</strain>
    </source>
</reference>
<dbReference type="InterPro" id="IPR013083">
    <property type="entry name" value="Znf_RING/FYVE/PHD"/>
</dbReference>
<accession>A0A485KV61</accession>
<dbReference type="InterPro" id="IPR000306">
    <property type="entry name" value="Znf_FYVE"/>
</dbReference>
<dbReference type="SUPFAM" id="SSF143791">
    <property type="entry name" value="DUSP-like"/>
    <property type="match status" value="1"/>
</dbReference>
<feature type="domain" description="FYVE-type" evidence="5">
    <location>
        <begin position="51"/>
        <end position="108"/>
    </location>
</feature>
<evidence type="ECO:0000256" key="3">
    <source>
        <dbReference type="ARBA" id="ARBA00022833"/>
    </source>
</evidence>
<keyword evidence="3" id="KW-0862">Zinc</keyword>
<evidence type="ECO:0000313" key="9">
    <source>
        <dbReference type="Proteomes" id="UP000332933"/>
    </source>
</evidence>
<dbReference type="InterPro" id="IPR011011">
    <property type="entry name" value="Znf_FYVE_PHD"/>
</dbReference>
<dbReference type="PANTHER" id="PTHR39490:SF8">
    <property type="entry name" value="ZINC FINGER FYVE DOMAIN-CONTAINING PROTEIN 21"/>
    <property type="match status" value="1"/>
</dbReference>
<evidence type="ECO:0000256" key="1">
    <source>
        <dbReference type="ARBA" id="ARBA00022723"/>
    </source>
</evidence>
<evidence type="ECO:0000259" key="5">
    <source>
        <dbReference type="PROSITE" id="PS50178"/>
    </source>
</evidence>
<dbReference type="InterPro" id="IPR017455">
    <property type="entry name" value="Znf_FYVE-rel"/>
</dbReference>
<dbReference type="Pfam" id="PF01363">
    <property type="entry name" value="FYVE"/>
    <property type="match status" value="1"/>
</dbReference>
<dbReference type="Pfam" id="PF06337">
    <property type="entry name" value="DUSP"/>
    <property type="match status" value="1"/>
</dbReference>
<dbReference type="PANTHER" id="PTHR39490">
    <property type="entry name" value="ARRESTIN DOMAIN-CONTAINING PROTEIN D"/>
    <property type="match status" value="1"/>
</dbReference>
<dbReference type="InterPro" id="IPR052113">
    <property type="entry name" value="FYVE-type_Zinc_Finger"/>
</dbReference>
<evidence type="ECO:0000256" key="4">
    <source>
        <dbReference type="PROSITE-ProRule" id="PRU00091"/>
    </source>
</evidence>
<dbReference type="InterPro" id="IPR035927">
    <property type="entry name" value="DUSP-like_sf"/>
</dbReference>
<evidence type="ECO:0000313" key="7">
    <source>
        <dbReference type="EMBL" id="KAF0697507.1"/>
    </source>
</evidence>
<dbReference type="PROSITE" id="PS51283">
    <property type="entry name" value="DUSP"/>
    <property type="match status" value="1"/>
</dbReference>
<dbReference type="InterPro" id="IPR006615">
    <property type="entry name" value="Pept_C19_DUSP"/>
</dbReference>
<dbReference type="Proteomes" id="UP000332933">
    <property type="component" value="Unassembled WGS sequence"/>
</dbReference>
<dbReference type="Gene3D" id="3.30.2230.10">
    <property type="entry name" value="DUSP-like"/>
    <property type="match status" value="1"/>
</dbReference>
<organism evidence="8 9">
    <name type="scientific">Aphanomyces stellatus</name>
    <dbReference type="NCBI Taxonomy" id="120398"/>
    <lineage>
        <taxon>Eukaryota</taxon>
        <taxon>Sar</taxon>
        <taxon>Stramenopiles</taxon>
        <taxon>Oomycota</taxon>
        <taxon>Saprolegniomycetes</taxon>
        <taxon>Saprolegniales</taxon>
        <taxon>Verrucalvaceae</taxon>
        <taxon>Aphanomyces</taxon>
    </lineage>
</organism>
<evidence type="ECO:0000256" key="2">
    <source>
        <dbReference type="ARBA" id="ARBA00022771"/>
    </source>
</evidence>
<dbReference type="OrthoDB" id="660555at2759"/>
<proteinExistence type="predicted"/>
<sequence>MLQRHTRRHTAGPETIPAALHEQLSMRRRRHVFNLAFDDDTPLLNVTWMDNAESSMCVICHDSFHFMRRKHHCRLCGRLVCNACSRARASIRPHQLERTCELCSGVLQSLEALGDARVHSNTSSAILSLHSLASSSPEHDHARVMRVRQHLKQYKPPASAFYIVSAAWLHAWFLYTTRRGSHPGPIANHALLSFYQGKLHAKRDGEFRVVHELIWCALHELYGGGPIITTGPSTMAWSIQLDTAGDDDDNAARTLVHTHTRRKKSSALQCWFQLECNRLSLLSRSSAFVPTSHTHGGKDLAISAVEAFAAAANQARRDAEDRLSQTNVRASVMLRASRYSSAHHATI</sequence>
<dbReference type="SMART" id="SM00064">
    <property type="entry name" value="FYVE"/>
    <property type="match status" value="1"/>
</dbReference>
<keyword evidence="9" id="KW-1185">Reference proteome</keyword>
<dbReference type="GO" id="GO:0008270">
    <property type="term" value="F:zinc ion binding"/>
    <property type="evidence" value="ECO:0007669"/>
    <property type="project" value="UniProtKB-KW"/>
</dbReference>
<dbReference type="AlphaFoldDB" id="A0A485KV61"/>
<feature type="domain" description="DUSP" evidence="6">
    <location>
        <begin position="135"/>
        <end position="234"/>
    </location>
</feature>
<dbReference type="EMBL" id="CAADRA010005335">
    <property type="protein sequence ID" value="VFT88672.1"/>
    <property type="molecule type" value="Genomic_DNA"/>
</dbReference>
<keyword evidence="2 4" id="KW-0863">Zinc-finger</keyword>
<dbReference type="GO" id="GO:0004843">
    <property type="term" value="F:cysteine-type deubiquitinase activity"/>
    <property type="evidence" value="ECO:0007669"/>
    <property type="project" value="InterPro"/>
</dbReference>
<dbReference type="EMBL" id="VJMH01005314">
    <property type="protein sequence ID" value="KAF0697507.1"/>
    <property type="molecule type" value="Genomic_DNA"/>
</dbReference>
<evidence type="ECO:0000259" key="6">
    <source>
        <dbReference type="PROSITE" id="PS51283"/>
    </source>
</evidence>
<gene>
    <name evidence="8" type="primary">Aste57867_11817</name>
    <name evidence="7" type="ORF">As57867_011772</name>
    <name evidence="8" type="ORF">ASTE57867_11817</name>
</gene>
<keyword evidence="1" id="KW-0479">Metal-binding</keyword>
<dbReference type="PROSITE" id="PS50178">
    <property type="entry name" value="ZF_FYVE"/>
    <property type="match status" value="1"/>
</dbReference>
<name>A0A485KV61_9STRA</name>
<evidence type="ECO:0000313" key="8">
    <source>
        <dbReference type="EMBL" id="VFT88672.1"/>
    </source>
</evidence>
<dbReference type="SUPFAM" id="SSF57903">
    <property type="entry name" value="FYVE/PHD zinc finger"/>
    <property type="match status" value="1"/>
</dbReference>
<dbReference type="Gene3D" id="3.30.40.10">
    <property type="entry name" value="Zinc/RING finger domain, C3HC4 (zinc finger)"/>
    <property type="match status" value="1"/>
</dbReference>
<reference evidence="7" key="2">
    <citation type="submission" date="2019-06" db="EMBL/GenBank/DDBJ databases">
        <title>Genomics analysis of Aphanomyces spp. identifies a new class of oomycete effector associated with host adaptation.</title>
        <authorList>
            <person name="Gaulin E."/>
        </authorList>
    </citation>
    <scope>NUCLEOTIDE SEQUENCE</scope>
    <source>
        <strain evidence="7">CBS 578.67</strain>
    </source>
</reference>